<reference evidence="4 5" key="1">
    <citation type="submission" date="2018-12" db="EMBL/GenBank/DDBJ databases">
        <title>Marinifilum JC070 sp. nov., a marine bacterium isolated from Yongle Blue Hole in the South China Sea.</title>
        <authorList>
            <person name="Fu T."/>
        </authorList>
    </citation>
    <scope>NUCLEOTIDE SEQUENCE [LARGE SCALE GENOMIC DNA]</scope>
    <source>
        <strain evidence="4 5">JC070</strain>
    </source>
</reference>
<comment type="caution">
    <text evidence="4">The sequence shown here is derived from an EMBL/GenBank/DDBJ whole genome shotgun (WGS) entry which is preliminary data.</text>
</comment>
<protein>
    <submittedName>
        <fullName evidence="4">Aldose 1-epimerase family protein</fullName>
    </submittedName>
</protein>
<proteinExistence type="predicted"/>
<evidence type="ECO:0000313" key="5">
    <source>
        <dbReference type="Proteomes" id="UP000732105"/>
    </source>
</evidence>
<comment type="subunit">
    <text evidence="2">Monomer.</text>
</comment>
<dbReference type="Proteomes" id="UP000732105">
    <property type="component" value="Unassembled WGS sequence"/>
</dbReference>
<dbReference type="InterPro" id="IPR008183">
    <property type="entry name" value="Aldose_1/G6P_1-epimerase"/>
</dbReference>
<keyword evidence="5" id="KW-1185">Reference proteome</keyword>
<dbReference type="Pfam" id="PF01263">
    <property type="entry name" value="Aldose_epim"/>
    <property type="match status" value="1"/>
</dbReference>
<dbReference type="CDD" id="cd09024">
    <property type="entry name" value="Aldose_epim_lacX"/>
    <property type="match status" value="1"/>
</dbReference>
<dbReference type="SUPFAM" id="SSF74650">
    <property type="entry name" value="Galactose mutarotase-like"/>
    <property type="match status" value="1"/>
</dbReference>
<accession>A0ABX1WSV2</accession>
<dbReference type="EMBL" id="RZNH01000005">
    <property type="protein sequence ID" value="NOU59188.1"/>
    <property type="molecule type" value="Genomic_DNA"/>
</dbReference>
<name>A0ABX1WSV2_9BACT</name>
<dbReference type="InterPro" id="IPR037481">
    <property type="entry name" value="LacX"/>
</dbReference>
<keyword evidence="3" id="KW-0106">Calcium</keyword>
<dbReference type="Gene3D" id="2.70.98.10">
    <property type="match status" value="1"/>
</dbReference>
<dbReference type="InterPro" id="IPR011013">
    <property type="entry name" value="Gal_mutarotase_sf_dom"/>
</dbReference>
<evidence type="ECO:0000313" key="4">
    <source>
        <dbReference type="EMBL" id="NOU59188.1"/>
    </source>
</evidence>
<gene>
    <name evidence="4" type="ORF">ELS83_05100</name>
</gene>
<evidence type="ECO:0000256" key="1">
    <source>
        <dbReference type="ARBA" id="ARBA00001913"/>
    </source>
</evidence>
<comment type="cofactor">
    <cofactor evidence="1">
        <name>Ca(2+)</name>
        <dbReference type="ChEBI" id="CHEBI:29108"/>
    </cofactor>
</comment>
<organism evidence="4 5">
    <name type="scientific">Marinifilum caeruleilacunae</name>
    <dbReference type="NCBI Taxonomy" id="2499076"/>
    <lineage>
        <taxon>Bacteria</taxon>
        <taxon>Pseudomonadati</taxon>
        <taxon>Bacteroidota</taxon>
        <taxon>Bacteroidia</taxon>
        <taxon>Marinilabiliales</taxon>
        <taxon>Marinifilaceae</taxon>
    </lineage>
</organism>
<dbReference type="InterPro" id="IPR014718">
    <property type="entry name" value="GH-type_carb-bd"/>
</dbReference>
<evidence type="ECO:0000256" key="2">
    <source>
        <dbReference type="ARBA" id="ARBA00011245"/>
    </source>
</evidence>
<sequence>MKYTIQNDHLKVTVLEKGAELCSIESMLNGSEYIWQANPDIWGSHAPNLFPIIGCLKDNAFIHEGKEYAMPKHGFIRNNTDVKLFEQKEDRLIFILQSNENTRKVYPFEFEFKIHFILAGNKLKLVHEISNTGEGEMLFNLGGHPAFNCQLHEGEDYTDYYLEFDQKETLNTWNLSDGGLIASEGKQILNDSKIIKLHPEIFANDALILKNLKSSSVSLKCKKSDFELKVKFDGFPYLGLWAKAHAPYVCIEPWIGIADRADTNREFSSKELLQRLSPQDTFTAEYSIEINH</sequence>
<evidence type="ECO:0000256" key="3">
    <source>
        <dbReference type="ARBA" id="ARBA00022837"/>
    </source>
</evidence>
<dbReference type="RefSeq" id="WP_171594461.1">
    <property type="nucleotide sequence ID" value="NZ_RZNH01000005.1"/>
</dbReference>